<dbReference type="PANTHER" id="PTHR48100:SF1">
    <property type="entry name" value="HISTIDINE PHOSPHATASE FAMILY PROTEIN-RELATED"/>
    <property type="match status" value="1"/>
</dbReference>
<evidence type="ECO:0000313" key="3">
    <source>
        <dbReference type="EMBL" id="KRL05037.1"/>
    </source>
</evidence>
<evidence type="ECO:0000256" key="1">
    <source>
        <dbReference type="PIRSR" id="PIRSR613078-1"/>
    </source>
</evidence>
<dbReference type="InterPro" id="IPR050275">
    <property type="entry name" value="PGM_Phosphatase"/>
</dbReference>
<dbReference type="InterPro" id="IPR029033">
    <property type="entry name" value="His_PPase_superfam"/>
</dbReference>
<feature type="binding site" evidence="2">
    <location>
        <position position="62"/>
    </location>
    <ligand>
        <name>substrate</name>
    </ligand>
</feature>
<feature type="active site" description="Proton donor/acceptor" evidence="1">
    <location>
        <position position="88"/>
    </location>
</feature>
<dbReference type="RefSeq" id="WP_057870255.1">
    <property type="nucleotide sequence ID" value="NZ_AZDX01000050.1"/>
</dbReference>
<feature type="binding site" evidence="2">
    <location>
        <begin position="9"/>
        <end position="16"/>
    </location>
    <ligand>
        <name>substrate</name>
    </ligand>
</feature>
<dbReference type="CDD" id="cd07067">
    <property type="entry name" value="HP_PGM_like"/>
    <property type="match status" value="1"/>
</dbReference>
<comment type="caution">
    <text evidence="3">The sequence shown here is derived from an EMBL/GenBank/DDBJ whole genome shotgun (WGS) entry which is preliminary data.</text>
</comment>
<dbReference type="PATRIC" id="fig|1423759.3.peg.1780"/>
<dbReference type="SMART" id="SM00855">
    <property type="entry name" value="PGAM"/>
    <property type="match status" value="1"/>
</dbReference>
<reference evidence="3 4" key="1">
    <citation type="journal article" date="2015" name="Genome Announc.">
        <title>Expanding the biotechnology potential of lactobacilli through comparative genomics of 213 strains and associated genera.</title>
        <authorList>
            <person name="Sun Z."/>
            <person name="Harris H.M."/>
            <person name="McCann A."/>
            <person name="Guo C."/>
            <person name="Argimon S."/>
            <person name="Zhang W."/>
            <person name="Yang X."/>
            <person name="Jeffery I.B."/>
            <person name="Cooney J.C."/>
            <person name="Kagawa T.F."/>
            <person name="Liu W."/>
            <person name="Song Y."/>
            <person name="Salvetti E."/>
            <person name="Wrobel A."/>
            <person name="Rasinkangas P."/>
            <person name="Parkhill J."/>
            <person name="Rea M.C."/>
            <person name="O'Sullivan O."/>
            <person name="Ritari J."/>
            <person name="Douillard F.P."/>
            <person name="Paul Ross R."/>
            <person name="Yang R."/>
            <person name="Briner A.E."/>
            <person name="Felis G.E."/>
            <person name="de Vos W.M."/>
            <person name="Barrangou R."/>
            <person name="Klaenhammer T.R."/>
            <person name="Caufield P.W."/>
            <person name="Cui Y."/>
            <person name="Zhang H."/>
            <person name="O'Toole P.W."/>
        </authorList>
    </citation>
    <scope>NUCLEOTIDE SEQUENCE [LARGE SCALE GENOMIC DNA]</scope>
    <source>
        <strain evidence="3 4">DSM 19519</strain>
    </source>
</reference>
<dbReference type="AlphaFoldDB" id="A0A0R1M9M5"/>
<dbReference type="GO" id="GO:0005737">
    <property type="term" value="C:cytoplasm"/>
    <property type="evidence" value="ECO:0007669"/>
    <property type="project" value="TreeGrafter"/>
</dbReference>
<dbReference type="InterPro" id="IPR013078">
    <property type="entry name" value="His_Pase_superF_clade-1"/>
</dbReference>
<dbReference type="Proteomes" id="UP000051448">
    <property type="component" value="Unassembled WGS sequence"/>
</dbReference>
<proteinExistence type="predicted"/>
<gene>
    <name evidence="3" type="ORF">FC92_GL001706</name>
</gene>
<dbReference type="STRING" id="1423759.FC92_GL001706"/>
<feature type="active site" description="Tele-phosphohistidine intermediate" evidence="1">
    <location>
        <position position="10"/>
    </location>
</feature>
<dbReference type="Gene3D" id="3.40.50.1240">
    <property type="entry name" value="Phosphoglycerate mutase-like"/>
    <property type="match status" value="1"/>
</dbReference>
<name>A0A0R1M9M5_9LACO</name>
<dbReference type="GO" id="GO:0016791">
    <property type="term" value="F:phosphatase activity"/>
    <property type="evidence" value="ECO:0007669"/>
    <property type="project" value="TreeGrafter"/>
</dbReference>
<evidence type="ECO:0000313" key="4">
    <source>
        <dbReference type="Proteomes" id="UP000051448"/>
    </source>
</evidence>
<dbReference type="OrthoDB" id="9782128at2"/>
<dbReference type="SUPFAM" id="SSF53254">
    <property type="entry name" value="Phosphoglycerate mutase-like"/>
    <property type="match status" value="1"/>
</dbReference>
<organism evidence="3 4">
    <name type="scientific">Liquorilactobacillus hordei DSM 19519</name>
    <dbReference type="NCBI Taxonomy" id="1423759"/>
    <lineage>
        <taxon>Bacteria</taxon>
        <taxon>Bacillati</taxon>
        <taxon>Bacillota</taxon>
        <taxon>Bacilli</taxon>
        <taxon>Lactobacillales</taxon>
        <taxon>Lactobacillaceae</taxon>
        <taxon>Liquorilactobacillus</taxon>
    </lineage>
</organism>
<dbReference type="GeneID" id="98310558"/>
<feature type="binding site" evidence="2">
    <location>
        <position position="99"/>
    </location>
    <ligand>
        <name>substrate</name>
    </ligand>
</feature>
<accession>A0A0R1M9M5</accession>
<sequence>MDKRIIFVRHGKTQWNVTGRLQGAHGDSPLIDTPEVQADLKALAAYLKLANLSAVYSSPLNRAYATAKLLSKNICTQLQVVTDPGLLEVSFGSFEGLKKETLLNDYPTEFALLSSRIDDPRLQQLGIESFSDAQTRFCKTINKLAKAMDDNQTILVVSHGAISQLGIQGLTNNRYLSGLSNLSLSQIVEKNGHFIIEKYNETAFLTHPVIQQKNTSIK</sequence>
<dbReference type="EMBL" id="AZDX01000050">
    <property type="protein sequence ID" value="KRL05037.1"/>
    <property type="molecule type" value="Genomic_DNA"/>
</dbReference>
<evidence type="ECO:0000256" key="2">
    <source>
        <dbReference type="PIRSR" id="PIRSR613078-2"/>
    </source>
</evidence>
<dbReference type="PANTHER" id="PTHR48100">
    <property type="entry name" value="BROAD-SPECIFICITY PHOSPHATASE YOR283W-RELATED"/>
    <property type="match status" value="1"/>
</dbReference>
<dbReference type="Pfam" id="PF00300">
    <property type="entry name" value="His_Phos_1"/>
    <property type="match status" value="1"/>
</dbReference>
<protein>
    <submittedName>
        <fullName evidence="3">Phosphoglycerate mutase</fullName>
    </submittedName>
</protein>
<keyword evidence="4" id="KW-1185">Reference proteome</keyword>